<evidence type="ECO:0000259" key="1">
    <source>
        <dbReference type="Pfam" id="PF03184"/>
    </source>
</evidence>
<dbReference type="Proteomes" id="UP001302602">
    <property type="component" value="Unassembled WGS sequence"/>
</dbReference>
<keyword evidence="3" id="KW-1185">Reference proteome</keyword>
<proteinExistence type="predicted"/>
<evidence type="ECO:0000313" key="2">
    <source>
        <dbReference type="EMBL" id="KAK4125352.1"/>
    </source>
</evidence>
<accession>A0AAN6U2V6</accession>
<dbReference type="Pfam" id="PF03184">
    <property type="entry name" value="DDE_1"/>
    <property type="match status" value="1"/>
</dbReference>
<name>A0AAN6U2V6_9PEZI</name>
<reference evidence="2" key="2">
    <citation type="submission" date="2023-05" db="EMBL/GenBank/DDBJ databases">
        <authorList>
            <consortium name="Lawrence Berkeley National Laboratory"/>
            <person name="Steindorff A."/>
            <person name="Hensen N."/>
            <person name="Bonometti L."/>
            <person name="Westerberg I."/>
            <person name="Brannstrom I.O."/>
            <person name="Guillou S."/>
            <person name="Cros-Aarteil S."/>
            <person name="Calhoun S."/>
            <person name="Haridas S."/>
            <person name="Kuo A."/>
            <person name="Mondo S."/>
            <person name="Pangilinan J."/>
            <person name="Riley R."/>
            <person name="Labutti K."/>
            <person name="Andreopoulos B."/>
            <person name="Lipzen A."/>
            <person name="Chen C."/>
            <person name="Yanf M."/>
            <person name="Daum C."/>
            <person name="Ng V."/>
            <person name="Clum A."/>
            <person name="Ohm R."/>
            <person name="Martin F."/>
            <person name="Silar P."/>
            <person name="Natvig D."/>
            <person name="Lalanne C."/>
            <person name="Gautier V."/>
            <person name="Ament-Velasquez S.L."/>
            <person name="Kruys A."/>
            <person name="Hutchinson M.I."/>
            <person name="Powell A.J."/>
            <person name="Barry K."/>
            <person name="Miller A.N."/>
            <person name="Grigoriev I.V."/>
            <person name="Debuchy R."/>
            <person name="Gladieux P."/>
            <person name="Thoren M.H."/>
            <person name="Johannesson H."/>
        </authorList>
    </citation>
    <scope>NUCLEOTIDE SEQUENCE</scope>
    <source>
        <strain evidence="2">CBS 731.68</strain>
    </source>
</reference>
<dbReference type="GO" id="GO:0003676">
    <property type="term" value="F:nucleic acid binding"/>
    <property type="evidence" value="ECO:0007669"/>
    <property type="project" value="InterPro"/>
</dbReference>
<dbReference type="RefSeq" id="XP_062649123.1">
    <property type="nucleotide sequence ID" value="XM_062792715.1"/>
</dbReference>
<dbReference type="InterPro" id="IPR004875">
    <property type="entry name" value="DDE_SF_endonuclease_dom"/>
</dbReference>
<evidence type="ECO:0000313" key="3">
    <source>
        <dbReference type="Proteomes" id="UP001302602"/>
    </source>
</evidence>
<dbReference type="AlphaFoldDB" id="A0AAN6U2V6"/>
<dbReference type="EMBL" id="MU853226">
    <property type="protein sequence ID" value="KAK4125352.1"/>
    <property type="molecule type" value="Genomic_DNA"/>
</dbReference>
<reference evidence="2" key="1">
    <citation type="journal article" date="2023" name="Mol. Phylogenet. Evol.">
        <title>Genome-scale phylogeny and comparative genomics of the fungal order Sordariales.</title>
        <authorList>
            <person name="Hensen N."/>
            <person name="Bonometti L."/>
            <person name="Westerberg I."/>
            <person name="Brannstrom I.O."/>
            <person name="Guillou S."/>
            <person name="Cros-Aarteil S."/>
            <person name="Calhoun S."/>
            <person name="Haridas S."/>
            <person name="Kuo A."/>
            <person name="Mondo S."/>
            <person name="Pangilinan J."/>
            <person name="Riley R."/>
            <person name="LaButti K."/>
            <person name="Andreopoulos B."/>
            <person name="Lipzen A."/>
            <person name="Chen C."/>
            <person name="Yan M."/>
            <person name="Daum C."/>
            <person name="Ng V."/>
            <person name="Clum A."/>
            <person name="Steindorff A."/>
            <person name="Ohm R.A."/>
            <person name="Martin F."/>
            <person name="Silar P."/>
            <person name="Natvig D.O."/>
            <person name="Lalanne C."/>
            <person name="Gautier V."/>
            <person name="Ament-Velasquez S.L."/>
            <person name="Kruys A."/>
            <person name="Hutchinson M.I."/>
            <person name="Powell A.J."/>
            <person name="Barry K."/>
            <person name="Miller A.N."/>
            <person name="Grigoriev I.V."/>
            <person name="Debuchy R."/>
            <person name="Gladieux P."/>
            <person name="Hiltunen Thoren M."/>
            <person name="Johannesson H."/>
        </authorList>
    </citation>
    <scope>NUCLEOTIDE SEQUENCE</scope>
    <source>
        <strain evidence="2">CBS 731.68</strain>
    </source>
</reference>
<comment type="caution">
    <text evidence="2">The sequence shown here is derived from an EMBL/GenBank/DDBJ whole genome shotgun (WGS) entry which is preliminary data.</text>
</comment>
<dbReference type="GeneID" id="87829484"/>
<feature type="domain" description="DDE-1" evidence="1">
    <location>
        <begin position="2"/>
        <end position="56"/>
    </location>
</feature>
<gene>
    <name evidence="2" type="ORF">N657DRAFT_644219</name>
</gene>
<sequence length="146" mass="16346">MKWLKEVYLPQTKPQGDEWRLLVLDEHSSHTTGDFMATARLNKVQLVYLPAHTSVRIRAQPTHSAMSYLPEKGCRIASRSDFAILWVICGSQRSCPTLHSDNLPQNSASRPQCFLSSEKLLTASYQGPGKLHSIGCREQATVPLLL</sequence>
<organism evidence="2 3">
    <name type="scientific">Parathielavia appendiculata</name>
    <dbReference type="NCBI Taxonomy" id="2587402"/>
    <lineage>
        <taxon>Eukaryota</taxon>
        <taxon>Fungi</taxon>
        <taxon>Dikarya</taxon>
        <taxon>Ascomycota</taxon>
        <taxon>Pezizomycotina</taxon>
        <taxon>Sordariomycetes</taxon>
        <taxon>Sordariomycetidae</taxon>
        <taxon>Sordariales</taxon>
        <taxon>Chaetomiaceae</taxon>
        <taxon>Parathielavia</taxon>
    </lineage>
</organism>
<protein>
    <recommendedName>
        <fullName evidence="1">DDE-1 domain-containing protein</fullName>
    </recommendedName>
</protein>